<dbReference type="GO" id="GO:0008775">
    <property type="term" value="F:acetate CoA-transferase activity"/>
    <property type="evidence" value="ECO:0007669"/>
    <property type="project" value="InterPro"/>
</dbReference>
<dbReference type="OrthoDB" id="9801795at2"/>
<dbReference type="GO" id="GO:0016787">
    <property type="term" value="F:hydrolase activity"/>
    <property type="evidence" value="ECO:0007669"/>
    <property type="project" value="UniProtKB-KW"/>
</dbReference>
<organism evidence="5 6">
    <name type="scientific">Thermosyntropha lipolytica DSM 11003</name>
    <dbReference type="NCBI Taxonomy" id="1123382"/>
    <lineage>
        <taxon>Bacteria</taxon>
        <taxon>Bacillati</taxon>
        <taxon>Bacillota</taxon>
        <taxon>Clostridia</taxon>
        <taxon>Eubacteriales</taxon>
        <taxon>Syntrophomonadaceae</taxon>
        <taxon>Thermosyntropha</taxon>
    </lineage>
</organism>
<dbReference type="Pfam" id="PF02550">
    <property type="entry name" value="AcetylCoA_hydro"/>
    <property type="match status" value="1"/>
</dbReference>
<feature type="domain" description="Acetyl-CoA hydrolase/transferase C-terminal" evidence="4">
    <location>
        <begin position="293"/>
        <end position="448"/>
    </location>
</feature>
<accession>A0A1M5L965</accession>
<dbReference type="Gene3D" id="3.40.1080.20">
    <property type="entry name" value="Acetyl-CoA hydrolase/transferase C-terminal domain"/>
    <property type="match status" value="1"/>
</dbReference>
<keyword evidence="5" id="KW-0378">Hydrolase</keyword>
<dbReference type="RefSeq" id="WP_084728295.1">
    <property type="nucleotide sequence ID" value="NZ_FQWY01000007.1"/>
</dbReference>
<dbReference type="PANTHER" id="PTHR21432">
    <property type="entry name" value="ACETYL-COA HYDROLASE-RELATED"/>
    <property type="match status" value="1"/>
</dbReference>
<dbReference type="Gene3D" id="3.30.750.70">
    <property type="entry name" value="4-hydroxybutyrate coenzyme like domains"/>
    <property type="match status" value="1"/>
</dbReference>
<evidence type="ECO:0000313" key="6">
    <source>
        <dbReference type="Proteomes" id="UP000242329"/>
    </source>
</evidence>
<dbReference type="PANTHER" id="PTHR21432:SF20">
    <property type="entry name" value="ACETYL-COA HYDROLASE"/>
    <property type="match status" value="1"/>
</dbReference>
<sequence>MFTSSELMNKYKSKLITAEQAAQLVKNGDKISYGSFHTKPIDFDIALANRIAAGEITKLDICIVGTIPPVPQALVKMIEMSEKGDFKYNTSWFGVIERATAATGVPAFVPVQFQDVIKTRTEPLWHDSLRRDVAVIQCAPMDNFGNFNFGIVNAHTRRDLLNTPIKIVEVNQNFPVVYGGAEEHIHIDEIDYIIEGSNSEMFYLPEIEPTEVEVKIAQHIIPLIRDGACLQLGIGGVPNAIGKMIADSDLKDLGVHSEMFCDAFYDLYMCGKITNKRKVKDTGKSVFTFSLCTKKTMEFLHKNPLMASYNGEYVTEYSNIKAIDNMFAINATLEIDILGQATSETIGQTQYSGTGGALSFTWGAYESRGGTAVLCLPSTYTDKEGRLHSKIKASLTPGAVVTIPRSVISTVATEYGIANIKGLPLWARAEALINLAHPAFRDELVAEAEKMKIWRRSNKIEL</sequence>
<protein>
    <submittedName>
        <fullName evidence="5">Acyl-CoA hydrolase</fullName>
    </submittedName>
</protein>
<dbReference type="Pfam" id="PF13336">
    <property type="entry name" value="AcetylCoA_hyd_C"/>
    <property type="match status" value="1"/>
</dbReference>
<dbReference type="InterPro" id="IPR037171">
    <property type="entry name" value="NagB/RpiA_transferase-like"/>
</dbReference>
<evidence type="ECO:0000259" key="4">
    <source>
        <dbReference type="Pfam" id="PF13336"/>
    </source>
</evidence>
<dbReference type="AlphaFoldDB" id="A0A1M5L965"/>
<evidence type="ECO:0000313" key="5">
    <source>
        <dbReference type="EMBL" id="SHG61557.1"/>
    </source>
</evidence>
<comment type="similarity">
    <text evidence="1">Belongs to the acetyl-CoA hydrolase/transferase family.</text>
</comment>
<gene>
    <name evidence="5" type="ORF">SAMN02745221_00603</name>
</gene>
<dbReference type="EMBL" id="FQWY01000007">
    <property type="protein sequence ID" value="SHG61557.1"/>
    <property type="molecule type" value="Genomic_DNA"/>
</dbReference>
<evidence type="ECO:0000256" key="2">
    <source>
        <dbReference type="ARBA" id="ARBA00022679"/>
    </source>
</evidence>
<dbReference type="GO" id="GO:0006083">
    <property type="term" value="P:acetate metabolic process"/>
    <property type="evidence" value="ECO:0007669"/>
    <property type="project" value="InterPro"/>
</dbReference>
<evidence type="ECO:0000256" key="1">
    <source>
        <dbReference type="ARBA" id="ARBA00009632"/>
    </source>
</evidence>
<dbReference type="SUPFAM" id="SSF100950">
    <property type="entry name" value="NagB/RpiA/CoA transferase-like"/>
    <property type="match status" value="2"/>
</dbReference>
<dbReference type="InterPro" id="IPR038460">
    <property type="entry name" value="AcetylCoA_hyd_C_sf"/>
</dbReference>
<dbReference type="STRING" id="1123382.SAMN02745221_00603"/>
<keyword evidence="6" id="KW-1185">Reference proteome</keyword>
<proteinExistence type="inferred from homology"/>
<dbReference type="InterPro" id="IPR003702">
    <property type="entry name" value="ActCoA_hydro_N"/>
</dbReference>
<dbReference type="InterPro" id="IPR046433">
    <property type="entry name" value="ActCoA_hydro"/>
</dbReference>
<dbReference type="Proteomes" id="UP000242329">
    <property type="component" value="Unassembled WGS sequence"/>
</dbReference>
<dbReference type="InterPro" id="IPR026888">
    <property type="entry name" value="AcetylCoA_hyd_C"/>
</dbReference>
<keyword evidence="2" id="KW-0808">Transferase</keyword>
<reference evidence="6" key="1">
    <citation type="submission" date="2016-11" db="EMBL/GenBank/DDBJ databases">
        <authorList>
            <person name="Varghese N."/>
            <person name="Submissions S."/>
        </authorList>
    </citation>
    <scope>NUCLEOTIDE SEQUENCE [LARGE SCALE GENOMIC DNA]</scope>
    <source>
        <strain evidence="6">DSM 11003</strain>
    </source>
</reference>
<name>A0A1M5L965_9FIRM</name>
<dbReference type="Gene3D" id="3.40.1080.10">
    <property type="entry name" value="Glutaconate Coenzyme A-transferase"/>
    <property type="match status" value="1"/>
</dbReference>
<feature type="domain" description="Acetyl-CoA hydrolase/transferase N-terminal" evidence="3">
    <location>
        <begin position="9"/>
        <end position="196"/>
    </location>
</feature>
<evidence type="ECO:0000259" key="3">
    <source>
        <dbReference type="Pfam" id="PF02550"/>
    </source>
</evidence>